<gene>
    <name evidence="7" type="ORF">H8712_14155</name>
</gene>
<evidence type="ECO:0000256" key="5">
    <source>
        <dbReference type="ARBA" id="ARBA00023125"/>
    </source>
</evidence>
<dbReference type="PANTHER" id="PTHR33202">
    <property type="entry name" value="ZINC UPTAKE REGULATION PROTEIN"/>
    <property type="match status" value="1"/>
</dbReference>
<dbReference type="PANTHER" id="PTHR33202:SF7">
    <property type="entry name" value="FERRIC UPTAKE REGULATION PROTEIN"/>
    <property type="match status" value="1"/>
</dbReference>
<proteinExistence type="inferred from homology"/>
<dbReference type="Gene3D" id="1.10.10.10">
    <property type="entry name" value="Winged helix-like DNA-binding domain superfamily/Winged helix DNA-binding domain"/>
    <property type="match status" value="1"/>
</dbReference>
<comment type="similarity">
    <text evidence="1">Belongs to the Fur family.</text>
</comment>
<dbReference type="Pfam" id="PF01475">
    <property type="entry name" value="FUR"/>
    <property type="match status" value="1"/>
</dbReference>
<dbReference type="InterPro" id="IPR043135">
    <property type="entry name" value="Fur_C"/>
</dbReference>
<dbReference type="CDD" id="cd07153">
    <property type="entry name" value="Fur_like"/>
    <property type="match status" value="1"/>
</dbReference>
<keyword evidence="2" id="KW-0678">Repressor</keyword>
<evidence type="ECO:0000256" key="2">
    <source>
        <dbReference type="ARBA" id="ARBA00022491"/>
    </source>
</evidence>
<dbReference type="Proteomes" id="UP000661649">
    <property type="component" value="Unassembled WGS sequence"/>
</dbReference>
<dbReference type="RefSeq" id="WP_022302784.1">
    <property type="nucleotide sequence ID" value="NZ_JACRTP010000007.1"/>
</dbReference>
<dbReference type="EMBL" id="JACRTP010000007">
    <property type="protein sequence ID" value="MBC8629734.1"/>
    <property type="molecule type" value="Genomic_DNA"/>
</dbReference>
<keyword evidence="6" id="KW-0804">Transcription</keyword>
<keyword evidence="5" id="KW-0238">DNA-binding</keyword>
<evidence type="ECO:0000256" key="3">
    <source>
        <dbReference type="ARBA" id="ARBA00022833"/>
    </source>
</evidence>
<keyword evidence="4" id="KW-0805">Transcription regulation</keyword>
<reference evidence="7 8" key="1">
    <citation type="submission" date="2020-08" db="EMBL/GenBank/DDBJ databases">
        <title>Genome public.</title>
        <authorList>
            <person name="Liu C."/>
            <person name="Sun Q."/>
        </authorList>
    </citation>
    <scope>NUCLEOTIDE SEQUENCE [LARGE SCALE GENOMIC DNA]</scope>
    <source>
        <strain evidence="7 8">3_YM_SP_D4_24.mj</strain>
    </source>
</reference>
<evidence type="ECO:0000313" key="8">
    <source>
        <dbReference type="Proteomes" id="UP000661649"/>
    </source>
</evidence>
<keyword evidence="8" id="KW-1185">Reference proteome</keyword>
<dbReference type="InterPro" id="IPR036390">
    <property type="entry name" value="WH_DNA-bd_sf"/>
</dbReference>
<dbReference type="InterPro" id="IPR002481">
    <property type="entry name" value="FUR"/>
</dbReference>
<evidence type="ECO:0000313" key="7">
    <source>
        <dbReference type="EMBL" id="MBC8629734.1"/>
    </source>
</evidence>
<sequence>MATLKYSRQRESIREFVKASKEHPTADDVYASIRKEYPNISLGTVYRNLSLLVELDEIVKVPTGDGPDRFDGNAKPHSHFICTRCHNIFDIEDEHLTGLTERIAKNFDGEIHGHRTTFYGICKECLENKSQELKKKKTS</sequence>
<protein>
    <submittedName>
        <fullName evidence="7">Transcriptional repressor</fullName>
    </submittedName>
</protein>
<name>A0ABR7PE75_9FIRM</name>
<accession>A0ABR7PE75</accession>
<keyword evidence="3" id="KW-0862">Zinc</keyword>
<evidence type="ECO:0000256" key="1">
    <source>
        <dbReference type="ARBA" id="ARBA00007957"/>
    </source>
</evidence>
<evidence type="ECO:0000256" key="4">
    <source>
        <dbReference type="ARBA" id="ARBA00023015"/>
    </source>
</evidence>
<dbReference type="InterPro" id="IPR036388">
    <property type="entry name" value="WH-like_DNA-bd_sf"/>
</dbReference>
<comment type="caution">
    <text evidence="7">The sequence shown here is derived from an EMBL/GenBank/DDBJ whole genome shotgun (WGS) entry which is preliminary data.</text>
</comment>
<organism evidence="7 8">
    <name type="scientific">Blautia stercoris</name>
    <dbReference type="NCBI Taxonomy" id="871664"/>
    <lineage>
        <taxon>Bacteria</taxon>
        <taxon>Bacillati</taxon>
        <taxon>Bacillota</taxon>
        <taxon>Clostridia</taxon>
        <taxon>Lachnospirales</taxon>
        <taxon>Lachnospiraceae</taxon>
        <taxon>Blautia</taxon>
    </lineage>
</organism>
<dbReference type="Gene3D" id="3.30.1490.190">
    <property type="match status" value="1"/>
</dbReference>
<dbReference type="SUPFAM" id="SSF46785">
    <property type="entry name" value="Winged helix' DNA-binding domain"/>
    <property type="match status" value="1"/>
</dbReference>
<evidence type="ECO:0000256" key="6">
    <source>
        <dbReference type="ARBA" id="ARBA00023163"/>
    </source>
</evidence>